<protein>
    <recommendedName>
        <fullName evidence="6">Band 7 domain-containing protein</fullName>
    </recommendedName>
</protein>
<reference evidence="4 5" key="1">
    <citation type="submission" date="2018-09" db="EMBL/GenBank/DDBJ databases">
        <title>Streptomyces sp. nov. DS1-2, an endophytic actinomycete isolated from roots of Dendrobium scabrilingue.</title>
        <authorList>
            <person name="Kuncharoen N."/>
            <person name="Kudo T."/>
            <person name="Ohkuma M."/>
            <person name="Yuki M."/>
            <person name="Tanasupawat S."/>
        </authorList>
    </citation>
    <scope>NUCLEOTIDE SEQUENCE [LARGE SCALE GENOMIC DNA]</scope>
    <source>
        <strain evidence="2 5">AZ1-7</strain>
        <strain evidence="3 4">DS1-2</strain>
    </source>
</reference>
<gene>
    <name evidence="3" type="ORF">D7318_03865</name>
    <name evidence="2" type="ORF">D7319_05795</name>
</gene>
<evidence type="ECO:0000313" key="3">
    <source>
        <dbReference type="EMBL" id="RKN26828.1"/>
    </source>
</evidence>
<organism evidence="2 5">
    <name type="scientific">Streptomyces radicis</name>
    <dbReference type="NCBI Taxonomy" id="1750517"/>
    <lineage>
        <taxon>Bacteria</taxon>
        <taxon>Bacillati</taxon>
        <taxon>Actinomycetota</taxon>
        <taxon>Actinomycetes</taxon>
        <taxon>Kitasatosporales</taxon>
        <taxon>Streptomycetaceae</taxon>
        <taxon>Streptomyces</taxon>
    </lineage>
</organism>
<sequence length="347" mass="38364">MNYPVVAEHALSPVQRSWWSRRQQRTDMPALPPGAVYVLMVGGQYRAYPHGAQFDPAHADVVDASSVSLVDIRTRMVEVERTVPSVSAADAFTIRASFTCQVTDPTAVARHGITDVCVPLRSYLAADSELPRMSAGHRIEEVNAVRAQVTHRMTAYSAVVAPRVPGMTVEFVGIEVLTPDDLSAWERRVRDEHREQELEQARRAFERDGVLSLADLLAQGSNVADALGLSRDRIDIQDIAARIDHVEREERDRRHKAEDEDKARAHALELEEKITHNKLLLAIMQRVGTSGDYVDYGMMLQQLLNHQGSQSLSPPDAKAVGPGAGGERRGGGEPHGDFIKDEDDLVD</sequence>
<evidence type="ECO:0000313" key="2">
    <source>
        <dbReference type="EMBL" id="RKN11454.1"/>
    </source>
</evidence>
<evidence type="ECO:0000256" key="1">
    <source>
        <dbReference type="SAM" id="MobiDB-lite"/>
    </source>
</evidence>
<keyword evidence="4" id="KW-1185">Reference proteome</keyword>
<dbReference type="EMBL" id="RBDY01000002">
    <property type="protein sequence ID" value="RKN26828.1"/>
    <property type="molecule type" value="Genomic_DNA"/>
</dbReference>
<evidence type="ECO:0000313" key="5">
    <source>
        <dbReference type="Proteomes" id="UP000275024"/>
    </source>
</evidence>
<dbReference type="Proteomes" id="UP000275024">
    <property type="component" value="Unassembled WGS sequence"/>
</dbReference>
<name>A0A3A9WPM3_9ACTN</name>
<proteinExistence type="predicted"/>
<evidence type="ECO:0000313" key="4">
    <source>
        <dbReference type="Proteomes" id="UP000268652"/>
    </source>
</evidence>
<accession>A0A3A9WPM3</accession>
<feature type="region of interest" description="Disordered" evidence="1">
    <location>
        <begin position="307"/>
        <end position="347"/>
    </location>
</feature>
<feature type="compositionally biased region" description="Basic and acidic residues" evidence="1">
    <location>
        <begin position="326"/>
        <end position="339"/>
    </location>
</feature>
<dbReference type="OrthoDB" id="4132762at2"/>
<dbReference type="Proteomes" id="UP000268652">
    <property type="component" value="Unassembled WGS sequence"/>
</dbReference>
<evidence type="ECO:0008006" key="6">
    <source>
        <dbReference type="Google" id="ProtNLM"/>
    </source>
</evidence>
<dbReference type="RefSeq" id="WP_120695700.1">
    <property type="nucleotide sequence ID" value="NZ_RBDX01000003.1"/>
</dbReference>
<comment type="caution">
    <text evidence="2">The sequence shown here is derived from an EMBL/GenBank/DDBJ whole genome shotgun (WGS) entry which is preliminary data.</text>
</comment>
<dbReference type="EMBL" id="RBDX01000003">
    <property type="protein sequence ID" value="RKN11454.1"/>
    <property type="molecule type" value="Genomic_DNA"/>
</dbReference>
<dbReference type="AlphaFoldDB" id="A0A3A9WPM3"/>